<evidence type="ECO:0000313" key="3">
    <source>
        <dbReference type="EMBL" id="OAV62770.1"/>
    </source>
</evidence>
<name>A0A1B7M2I2_9MICC</name>
<keyword evidence="4" id="KW-1185">Reference proteome</keyword>
<keyword evidence="1" id="KW-1133">Transmembrane helix</keyword>
<dbReference type="Gene3D" id="1.20.144.10">
    <property type="entry name" value="Phosphatidic acid phosphatase type 2/haloperoxidase"/>
    <property type="match status" value="1"/>
</dbReference>
<evidence type="ECO:0000313" key="4">
    <source>
        <dbReference type="Proteomes" id="UP000078292"/>
    </source>
</evidence>
<feature type="transmembrane region" description="Helical" evidence="1">
    <location>
        <begin position="192"/>
        <end position="211"/>
    </location>
</feature>
<gene>
    <name evidence="3" type="ORF">A6F49_04495</name>
</gene>
<dbReference type="SMART" id="SM00014">
    <property type="entry name" value="acidPPc"/>
    <property type="match status" value="1"/>
</dbReference>
<dbReference type="InterPro" id="IPR000326">
    <property type="entry name" value="PAP2/HPO"/>
</dbReference>
<feature type="transmembrane region" description="Helical" evidence="1">
    <location>
        <begin position="29"/>
        <end position="48"/>
    </location>
</feature>
<dbReference type="InterPro" id="IPR036938">
    <property type="entry name" value="PAP2/HPO_sf"/>
</dbReference>
<keyword evidence="1" id="KW-0812">Transmembrane</keyword>
<reference evidence="3 4" key="1">
    <citation type="submission" date="2016-04" db="EMBL/GenBank/DDBJ databases">
        <title>First whole genome shotgun sequence of the bacterium Enteractinococcus sp. strain UASWS1574.</title>
        <authorList>
            <person name="Crovadore J."/>
            <person name="Chablais R."/>
            <person name="Lefort F."/>
        </authorList>
    </citation>
    <scope>NUCLEOTIDE SEQUENCE [LARGE SCALE GENOMIC DNA]</scope>
    <source>
        <strain evidence="3 4">UASWS1574</strain>
    </source>
</reference>
<feature type="transmembrane region" description="Helical" evidence="1">
    <location>
        <begin position="68"/>
        <end position="89"/>
    </location>
</feature>
<organism evidence="3 4">
    <name type="scientific">Enteractinococcus helveticum</name>
    <dbReference type="NCBI Taxonomy" id="1837282"/>
    <lineage>
        <taxon>Bacteria</taxon>
        <taxon>Bacillati</taxon>
        <taxon>Actinomycetota</taxon>
        <taxon>Actinomycetes</taxon>
        <taxon>Micrococcales</taxon>
        <taxon>Micrococcaceae</taxon>
    </lineage>
</organism>
<dbReference type="Pfam" id="PF01569">
    <property type="entry name" value="PAP2"/>
    <property type="match status" value="1"/>
</dbReference>
<proteinExistence type="predicted"/>
<evidence type="ECO:0000256" key="1">
    <source>
        <dbReference type="SAM" id="Phobius"/>
    </source>
</evidence>
<sequence>MLLRHPADNQNVRKCEGFLGKTRQIVGPVLIWLMVAATIGALTDVPAWSAELFETVAVEPWVNIGPTLSTVTMLVLVGLYGVMLLRTLILKDHVPFVRLVFGGAATTLVYAINKLILKDTYGMIRPCHTFDTGGSCPDISNFSYPSNHTVIAFGLAMGLAFAIPWLSYLVFPVAILEAISRVLAGHHYPHDVLVGTVVGAFTVIGLLYMFINVQTAVAEKLTAARDKIRLER</sequence>
<comment type="caution">
    <text evidence="3">The sequence shown here is derived from an EMBL/GenBank/DDBJ whole genome shotgun (WGS) entry which is preliminary data.</text>
</comment>
<dbReference type="AlphaFoldDB" id="A0A1B7M2I2"/>
<dbReference type="SUPFAM" id="SSF48317">
    <property type="entry name" value="Acid phosphatase/Vanadium-dependent haloperoxidase"/>
    <property type="match status" value="1"/>
</dbReference>
<keyword evidence="1" id="KW-0472">Membrane</keyword>
<evidence type="ECO:0000259" key="2">
    <source>
        <dbReference type="SMART" id="SM00014"/>
    </source>
</evidence>
<feature type="transmembrane region" description="Helical" evidence="1">
    <location>
        <begin position="96"/>
        <end position="116"/>
    </location>
</feature>
<dbReference type="Proteomes" id="UP000078292">
    <property type="component" value="Unassembled WGS sequence"/>
</dbReference>
<accession>A0A1B7M2I2</accession>
<feature type="transmembrane region" description="Helical" evidence="1">
    <location>
        <begin position="150"/>
        <end position="171"/>
    </location>
</feature>
<feature type="domain" description="Phosphatidic acid phosphatase type 2/haloperoxidase" evidence="2">
    <location>
        <begin position="96"/>
        <end position="207"/>
    </location>
</feature>
<dbReference type="EMBL" id="LXEY01000008">
    <property type="protein sequence ID" value="OAV62770.1"/>
    <property type="molecule type" value="Genomic_DNA"/>
</dbReference>
<dbReference type="STRING" id="1837282.A6F49_04495"/>
<protein>
    <recommendedName>
        <fullName evidence="2">Phosphatidic acid phosphatase type 2/haloperoxidase domain-containing protein</fullName>
    </recommendedName>
</protein>